<evidence type="ECO:0000256" key="2">
    <source>
        <dbReference type="SAM" id="SignalP"/>
    </source>
</evidence>
<comment type="caution">
    <text evidence="4">The sequence shown here is derived from an EMBL/GenBank/DDBJ whole genome shotgun (WGS) entry which is preliminary data.</text>
</comment>
<gene>
    <name evidence="4" type="ORF">IQ24_02349</name>
</gene>
<dbReference type="InterPro" id="IPR012347">
    <property type="entry name" value="Ferritin-like"/>
</dbReference>
<feature type="region of interest" description="Disordered" evidence="1">
    <location>
        <begin position="27"/>
        <end position="55"/>
    </location>
</feature>
<reference evidence="4 5" key="1">
    <citation type="journal article" date="2015" name="Stand. Genomic Sci.">
        <title>Genomic Encyclopedia of Bacterial and Archaeal Type Strains, Phase III: the genomes of soil and plant-associated and newly described type strains.</title>
        <authorList>
            <person name="Whitman W.B."/>
            <person name="Woyke T."/>
            <person name="Klenk H.P."/>
            <person name="Zhou Y."/>
            <person name="Lilburn T.G."/>
            <person name="Beck B.J."/>
            <person name="De Vos P."/>
            <person name="Vandamme P."/>
            <person name="Eisen J.A."/>
            <person name="Garrity G."/>
            <person name="Hugenholtz P."/>
            <person name="Kyrpides N.C."/>
        </authorList>
    </citation>
    <scope>NUCLEOTIDE SEQUENCE [LARGE SCALE GENOMIC DNA]</scope>
    <source>
        <strain evidence="4 5">CGMCC 1.5364</strain>
    </source>
</reference>
<sequence>MNKLTPIFIAGALAAAAGLAFAQSQTEPAGGMQGHDMSGHDMSTMPAAGADDSPSTKAYIEANNRMHADMAVEYTGDADVDFMRGMIPHHQGAIDMAKIVLEHGKDPQVRALAEEIISAQETEIATMRDWLAQHDK</sequence>
<dbReference type="PANTHER" id="PTHR36933:SF1">
    <property type="entry name" value="SLL0788 PROTEIN"/>
    <property type="match status" value="1"/>
</dbReference>
<dbReference type="Proteomes" id="UP000316225">
    <property type="component" value="Unassembled WGS sequence"/>
</dbReference>
<dbReference type="OrthoDB" id="517560at2"/>
<evidence type="ECO:0000256" key="1">
    <source>
        <dbReference type="SAM" id="MobiDB-lite"/>
    </source>
</evidence>
<protein>
    <recommendedName>
        <fullName evidence="3">DUF305 domain-containing protein</fullName>
    </recommendedName>
</protein>
<dbReference type="PANTHER" id="PTHR36933">
    <property type="entry name" value="SLL0788 PROTEIN"/>
    <property type="match status" value="1"/>
</dbReference>
<organism evidence="4 5">
    <name type="scientific">Paracoccus sulfuroxidans</name>
    <dbReference type="NCBI Taxonomy" id="384678"/>
    <lineage>
        <taxon>Bacteria</taxon>
        <taxon>Pseudomonadati</taxon>
        <taxon>Pseudomonadota</taxon>
        <taxon>Alphaproteobacteria</taxon>
        <taxon>Rhodobacterales</taxon>
        <taxon>Paracoccaceae</taxon>
        <taxon>Paracoccus</taxon>
    </lineage>
</organism>
<feature type="chain" id="PRO_5022094432" description="DUF305 domain-containing protein" evidence="2">
    <location>
        <begin position="23"/>
        <end position="136"/>
    </location>
</feature>
<evidence type="ECO:0000313" key="5">
    <source>
        <dbReference type="Proteomes" id="UP000316225"/>
    </source>
</evidence>
<dbReference type="InterPro" id="IPR005183">
    <property type="entry name" value="DUF305_CopM-like"/>
</dbReference>
<evidence type="ECO:0000313" key="4">
    <source>
        <dbReference type="EMBL" id="TWI33208.1"/>
    </source>
</evidence>
<keyword evidence="2" id="KW-0732">Signal</keyword>
<feature type="domain" description="DUF305" evidence="3">
    <location>
        <begin position="79"/>
        <end position="135"/>
    </location>
</feature>
<proteinExistence type="predicted"/>
<dbReference type="EMBL" id="VLKU01000007">
    <property type="protein sequence ID" value="TWI33208.1"/>
    <property type="molecule type" value="Genomic_DNA"/>
</dbReference>
<evidence type="ECO:0000259" key="3">
    <source>
        <dbReference type="Pfam" id="PF03713"/>
    </source>
</evidence>
<name>A0A562NM16_9RHOB</name>
<feature type="signal peptide" evidence="2">
    <location>
        <begin position="1"/>
        <end position="22"/>
    </location>
</feature>
<accession>A0A562NM16</accession>
<keyword evidence="5" id="KW-1185">Reference proteome</keyword>
<dbReference type="Gene3D" id="1.20.1260.10">
    <property type="match status" value="1"/>
</dbReference>
<dbReference type="AlphaFoldDB" id="A0A562NM16"/>
<dbReference type="Pfam" id="PF03713">
    <property type="entry name" value="DUF305"/>
    <property type="match status" value="1"/>
</dbReference>
<dbReference type="RefSeq" id="WP_145398161.1">
    <property type="nucleotide sequence ID" value="NZ_VLKU01000007.1"/>
</dbReference>